<proteinExistence type="predicted"/>
<dbReference type="Proteomes" id="UP001481677">
    <property type="component" value="Unassembled WGS sequence"/>
</dbReference>
<reference evidence="1 2" key="1">
    <citation type="submission" date="2024-01" db="EMBL/GenBank/DDBJ databases">
        <title>The diversity of rhizobia nodulating Mimosa spp. in eleven states of Brazil covering several biomes is determined by host plant, location, and edaphic factors.</title>
        <authorList>
            <person name="Rouws L."/>
            <person name="Barauna A."/>
            <person name="Beukes C."/>
            <person name="De Faria S.M."/>
            <person name="Gross E."/>
            <person name="Dos Reis Junior F.B."/>
            <person name="Simon M."/>
            <person name="Maluk M."/>
            <person name="Odee D.W."/>
            <person name="Kenicer G."/>
            <person name="Young J.P.W."/>
            <person name="Reis V.M."/>
            <person name="Zilli J."/>
            <person name="James E.K."/>
        </authorList>
    </citation>
    <scope>NUCLEOTIDE SEQUENCE [LARGE SCALE GENOMIC DNA]</scope>
    <source>
        <strain evidence="1 2">JPY530</strain>
    </source>
</reference>
<name>A0ABU9QZK7_9BURK</name>
<dbReference type="RefSeq" id="WP_342958799.1">
    <property type="nucleotide sequence ID" value="NZ_JAZHFZ010000009.1"/>
</dbReference>
<gene>
    <name evidence="1" type="ORF">V4C56_11285</name>
</gene>
<organism evidence="1 2">
    <name type="scientific">Paraburkholderia azotifigens</name>
    <dbReference type="NCBI Taxonomy" id="2057004"/>
    <lineage>
        <taxon>Bacteria</taxon>
        <taxon>Pseudomonadati</taxon>
        <taxon>Pseudomonadota</taxon>
        <taxon>Betaproteobacteria</taxon>
        <taxon>Burkholderiales</taxon>
        <taxon>Burkholderiaceae</taxon>
        <taxon>Paraburkholderia</taxon>
    </lineage>
</organism>
<keyword evidence="2" id="KW-1185">Reference proteome</keyword>
<evidence type="ECO:0000313" key="1">
    <source>
        <dbReference type="EMBL" id="MEM5340209.1"/>
    </source>
</evidence>
<accession>A0ABU9QZK7</accession>
<dbReference type="EMBL" id="JAZHGA010000006">
    <property type="protein sequence ID" value="MEM5340209.1"/>
    <property type="molecule type" value="Genomic_DNA"/>
</dbReference>
<protein>
    <submittedName>
        <fullName evidence="1">Uncharacterized protein</fullName>
    </submittedName>
</protein>
<evidence type="ECO:0000313" key="2">
    <source>
        <dbReference type="Proteomes" id="UP001481677"/>
    </source>
</evidence>
<comment type="caution">
    <text evidence="1">The sequence shown here is derived from an EMBL/GenBank/DDBJ whole genome shotgun (WGS) entry which is preliminary data.</text>
</comment>
<sequence length="74" mass="8336">MGTSFPMRSPDGRIPLPGGYAAKHIRVATWAFLEVIADRSRIYTNMRKQRGIILSFVYGEYAGHAARNPKSLRL</sequence>